<dbReference type="GO" id="GO:0032259">
    <property type="term" value="P:methylation"/>
    <property type="evidence" value="ECO:0007669"/>
    <property type="project" value="UniProtKB-KW"/>
</dbReference>
<evidence type="ECO:0000313" key="4">
    <source>
        <dbReference type="EMBL" id="KEZ54545.1"/>
    </source>
</evidence>
<sequence>MIAEYVRLYKARSWMKKNLPFLYSWHAYVGYELDLFEIFKSPKTIEEVAASHSLETEILERWVEVGVSIKYLKKVSRNKFKTSRSFMLPDSKRDPKSVGILLKEMMELHIPALLTYPSIMKTDERQTFDHKQHGATVAETSAMLEQLAYPKLVQILKKNSIHTVVDVGCGHGGYMQKLSRSFPDLTLTGVEVNKDVAEEAANRCSELKNISIDCMDIEEWSPENKADLIMMNNLLHYLSPEKRPKVISRLSSSLSANGMITIITPIRKPKHGKQFSSVFNSFFTAFDNLYALPTKRELDALAKQSGMRLQSLKPIIREGGWYFAILVNHAGKKAD</sequence>
<dbReference type="PANTHER" id="PTHR43861">
    <property type="entry name" value="TRANS-ACONITATE 2-METHYLTRANSFERASE-RELATED"/>
    <property type="match status" value="1"/>
</dbReference>
<dbReference type="OrthoDB" id="146133at2"/>
<feature type="domain" description="Methyltransferase" evidence="3">
    <location>
        <begin position="164"/>
        <end position="258"/>
    </location>
</feature>
<dbReference type="InterPro" id="IPR041698">
    <property type="entry name" value="Methyltransf_25"/>
</dbReference>
<evidence type="ECO:0000313" key="5">
    <source>
        <dbReference type="Proteomes" id="UP000028549"/>
    </source>
</evidence>
<name>A0A084H4N3_METID</name>
<protein>
    <submittedName>
        <fullName evidence="4">Methyltransferase type 12</fullName>
    </submittedName>
</protein>
<dbReference type="CDD" id="cd02440">
    <property type="entry name" value="AdoMet_MTases"/>
    <property type="match status" value="1"/>
</dbReference>
<comment type="caution">
    <text evidence="4">The sequence shown here is derived from an EMBL/GenBank/DDBJ whole genome shotgun (WGS) entry which is preliminary data.</text>
</comment>
<accession>A0A084H4N3</accession>
<evidence type="ECO:0000259" key="3">
    <source>
        <dbReference type="Pfam" id="PF13649"/>
    </source>
</evidence>
<dbReference type="Gene3D" id="3.40.50.150">
    <property type="entry name" value="Vaccinia Virus protein VP39"/>
    <property type="match status" value="1"/>
</dbReference>
<dbReference type="STRING" id="246786.GS18_0206490"/>
<dbReference type="GO" id="GO:0008168">
    <property type="term" value="F:methyltransferase activity"/>
    <property type="evidence" value="ECO:0007669"/>
    <property type="project" value="UniProtKB-KW"/>
</dbReference>
<keyword evidence="1 4" id="KW-0489">Methyltransferase</keyword>
<evidence type="ECO:0000256" key="2">
    <source>
        <dbReference type="ARBA" id="ARBA00022679"/>
    </source>
</evidence>
<dbReference type="RefSeq" id="WP_029565810.1">
    <property type="nucleotide sequence ID" value="NZ_JNVC02000001.1"/>
</dbReference>
<dbReference type="SUPFAM" id="SSF53335">
    <property type="entry name" value="S-adenosyl-L-methionine-dependent methyltransferases"/>
    <property type="match status" value="1"/>
</dbReference>
<dbReference type="AlphaFoldDB" id="A0A084H4N3"/>
<evidence type="ECO:0000256" key="1">
    <source>
        <dbReference type="ARBA" id="ARBA00022603"/>
    </source>
</evidence>
<reference evidence="4 5" key="1">
    <citation type="journal article" date="2005" name="Int. J. Syst. Evol. Microbiol.">
        <title>Bacillus cibi sp. nov., isolated from jeotgal, a traditional Korean fermented seafood.</title>
        <authorList>
            <person name="Yoon J.H."/>
            <person name="Lee C.H."/>
            <person name="Oh T.K."/>
        </authorList>
    </citation>
    <scope>NUCLEOTIDE SEQUENCE [LARGE SCALE GENOMIC DNA]</scope>
    <source>
        <strain evidence="4 5">DSM 16189</strain>
    </source>
</reference>
<proteinExistence type="predicted"/>
<dbReference type="InterPro" id="IPR029063">
    <property type="entry name" value="SAM-dependent_MTases_sf"/>
</dbReference>
<organism evidence="4 5">
    <name type="scientific">Metabacillus indicus</name>
    <name type="common">Bacillus indicus</name>
    <dbReference type="NCBI Taxonomy" id="246786"/>
    <lineage>
        <taxon>Bacteria</taxon>
        <taxon>Bacillati</taxon>
        <taxon>Bacillota</taxon>
        <taxon>Bacilli</taxon>
        <taxon>Bacillales</taxon>
        <taxon>Bacillaceae</taxon>
        <taxon>Metabacillus</taxon>
    </lineage>
</organism>
<dbReference type="PANTHER" id="PTHR43861:SF1">
    <property type="entry name" value="TRANS-ACONITATE 2-METHYLTRANSFERASE"/>
    <property type="match status" value="1"/>
</dbReference>
<gene>
    <name evidence="4" type="ORF">GS18_0206490</name>
</gene>
<dbReference type="Proteomes" id="UP000028549">
    <property type="component" value="Unassembled WGS sequence"/>
</dbReference>
<keyword evidence="5" id="KW-1185">Reference proteome</keyword>
<dbReference type="EMBL" id="JNVC02000001">
    <property type="protein sequence ID" value="KEZ54545.1"/>
    <property type="molecule type" value="Genomic_DNA"/>
</dbReference>
<dbReference type="Pfam" id="PF13649">
    <property type="entry name" value="Methyltransf_25"/>
    <property type="match status" value="1"/>
</dbReference>
<keyword evidence="2" id="KW-0808">Transferase</keyword>